<organism evidence="6">
    <name type="scientific">Rodentolepis nana</name>
    <name type="common">Dwarf tapeworm</name>
    <name type="synonym">Hymenolepis nana</name>
    <dbReference type="NCBI Taxonomy" id="102285"/>
    <lineage>
        <taxon>Eukaryota</taxon>
        <taxon>Metazoa</taxon>
        <taxon>Spiralia</taxon>
        <taxon>Lophotrochozoa</taxon>
        <taxon>Platyhelminthes</taxon>
        <taxon>Cestoda</taxon>
        <taxon>Eucestoda</taxon>
        <taxon>Cyclophyllidea</taxon>
        <taxon>Hymenolepididae</taxon>
        <taxon>Rodentolepis</taxon>
    </lineage>
</organism>
<dbReference type="InterPro" id="IPR006201">
    <property type="entry name" value="Neur_channel"/>
</dbReference>
<evidence type="ECO:0000256" key="3">
    <source>
        <dbReference type="SAM" id="Phobius"/>
    </source>
</evidence>
<dbReference type="GO" id="GO:0004888">
    <property type="term" value="F:transmembrane signaling receptor activity"/>
    <property type="evidence" value="ECO:0007669"/>
    <property type="project" value="InterPro"/>
</dbReference>
<dbReference type="PANTHER" id="PTHR18945">
    <property type="entry name" value="NEUROTRANSMITTER GATED ION CHANNEL"/>
    <property type="match status" value="1"/>
</dbReference>
<evidence type="ECO:0000313" key="6">
    <source>
        <dbReference type="WBParaSite" id="HNAJ_0000155201-mRNA-1"/>
    </source>
</evidence>
<evidence type="ECO:0000313" key="4">
    <source>
        <dbReference type="EMBL" id="VDN97410.1"/>
    </source>
</evidence>
<proteinExistence type="predicted"/>
<protein>
    <submittedName>
        <fullName evidence="6">Neur_chan_LBD domain-containing protein</fullName>
    </submittedName>
</protein>
<keyword evidence="3" id="KW-0812">Transmembrane</keyword>
<dbReference type="Gene3D" id="2.70.170.10">
    <property type="entry name" value="Neurotransmitter-gated ion-channel ligand-binding domain"/>
    <property type="match status" value="1"/>
</dbReference>
<dbReference type="AlphaFoldDB" id="A0A0R3T3H0"/>
<keyword evidence="5" id="KW-1185">Reference proteome</keyword>
<dbReference type="EMBL" id="UZAE01000617">
    <property type="protein sequence ID" value="VDN97410.1"/>
    <property type="molecule type" value="Genomic_DNA"/>
</dbReference>
<reference evidence="4 5" key="2">
    <citation type="submission" date="2018-11" db="EMBL/GenBank/DDBJ databases">
        <authorList>
            <consortium name="Pathogen Informatics"/>
        </authorList>
    </citation>
    <scope>NUCLEOTIDE SEQUENCE [LARGE SCALE GENOMIC DNA]</scope>
</reference>
<evidence type="ECO:0000313" key="5">
    <source>
        <dbReference type="Proteomes" id="UP000278807"/>
    </source>
</evidence>
<comment type="subcellular location">
    <subcellularLocation>
        <location evidence="1">Membrane</location>
        <topology evidence="1">Multi-pass membrane protein</topology>
    </subcellularLocation>
</comment>
<keyword evidence="3" id="KW-0472">Membrane</keyword>
<dbReference type="OrthoDB" id="203862at2759"/>
<dbReference type="SUPFAM" id="SSF90112">
    <property type="entry name" value="Neurotransmitter-gated ion-channel transmembrane pore"/>
    <property type="match status" value="1"/>
</dbReference>
<dbReference type="STRING" id="102285.A0A0R3T3H0"/>
<dbReference type="WBParaSite" id="HNAJ_0000155201-mRNA-1">
    <property type="protein sequence ID" value="HNAJ_0000155201-mRNA-1"/>
    <property type="gene ID" value="HNAJ_0000155201"/>
</dbReference>
<dbReference type="GO" id="GO:0016020">
    <property type="term" value="C:membrane"/>
    <property type="evidence" value="ECO:0007669"/>
    <property type="project" value="UniProtKB-SubCell"/>
</dbReference>
<dbReference type="Proteomes" id="UP000278807">
    <property type="component" value="Unassembled WGS sequence"/>
</dbReference>
<dbReference type="InterPro" id="IPR036734">
    <property type="entry name" value="Neur_chan_lig-bd_sf"/>
</dbReference>
<name>A0A0R3T3H0_RODNA</name>
<feature type="region of interest" description="Disordered" evidence="2">
    <location>
        <begin position="1"/>
        <end position="24"/>
    </location>
</feature>
<feature type="region of interest" description="Disordered" evidence="2">
    <location>
        <begin position="232"/>
        <end position="317"/>
    </location>
</feature>
<keyword evidence="3" id="KW-1133">Transmembrane helix</keyword>
<dbReference type="InterPro" id="IPR036719">
    <property type="entry name" value="Neuro-gated_channel_TM_sf"/>
</dbReference>
<feature type="compositionally biased region" description="Basic and acidic residues" evidence="2">
    <location>
        <begin position="1"/>
        <end position="10"/>
    </location>
</feature>
<evidence type="ECO:0000256" key="1">
    <source>
        <dbReference type="ARBA" id="ARBA00004141"/>
    </source>
</evidence>
<dbReference type="InterPro" id="IPR038050">
    <property type="entry name" value="Neuro_actylchol_rec"/>
</dbReference>
<accession>A0A0R3T3H0</accession>
<dbReference type="GO" id="GO:0005230">
    <property type="term" value="F:extracellular ligand-gated monoatomic ion channel activity"/>
    <property type="evidence" value="ECO:0007669"/>
    <property type="project" value="InterPro"/>
</dbReference>
<evidence type="ECO:0000256" key="2">
    <source>
        <dbReference type="SAM" id="MobiDB-lite"/>
    </source>
</evidence>
<dbReference type="Gene3D" id="1.20.58.390">
    <property type="entry name" value="Neurotransmitter-gated ion-channel transmembrane domain"/>
    <property type="match status" value="1"/>
</dbReference>
<feature type="compositionally biased region" description="Polar residues" evidence="2">
    <location>
        <begin position="251"/>
        <end position="262"/>
    </location>
</feature>
<dbReference type="SUPFAM" id="SSF63712">
    <property type="entry name" value="Nicotinic receptor ligand binding domain-like"/>
    <property type="match status" value="1"/>
</dbReference>
<gene>
    <name evidence="4" type="ORF">HNAJ_LOCUS1551</name>
</gene>
<feature type="compositionally biased region" description="Basic residues" evidence="2">
    <location>
        <begin position="301"/>
        <end position="310"/>
    </location>
</feature>
<feature type="transmembrane region" description="Helical" evidence="3">
    <location>
        <begin position="595"/>
        <end position="617"/>
    </location>
</feature>
<reference evidence="6" key="1">
    <citation type="submission" date="2016-04" db="UniProtKB">
        <authorList>
            <consortium name="WormBaseParasite"/>
        </authorList>
    </citation>
    <scope>IDENTIFICATION</scope>
</reference>
<sequence length="661" mass="75317">MSHFPQRPDRNSSSGNSLLRRKETGPSLAVDILRGRGFAKQDYTVGCLTSTASPQLSKLQNKPTIPPIYTEGAPFERNIESGTVAGCVLPNHNTPIRSRLSIPPPPPSRQECFPLADIFEDIHASHSIQRRPENMGWTGSRSLDGWGFENKIFYEYPLSFISRNTPVVGERETDTQPKKINSSRNECTINSEERKFNNVSTCTMLVFPRAECVPMSSVASYLESDHSIEKAPLARITQPQRSIMSADDETSLPQNSTTTPRYSLSSNSSSKPLRQRSPWKSFLKESSIPDVPVDNREPPRKKSGQRRPSRLKFLSPSHRRLSLEKSVTWKDDRKKAQKVDKLALPTQSSMDLQTTQMDELVSVLAELCDTLENSSIFVSASMKREASLDICPPSSTQALSKMTDHRRRSLEMGRDTKQLSIRNEKVVVEVRVVFLKIGEIDTLKEFYQADAFLQTKWREPRLDGKLPDELGTVDLERYWNPLCYIDNILSETKEVQWLSTSVGPGGEVYIIERRRIKGDLTITVTTERPDTEVDLIPDHNEMSAINKQTFVDQQEWKLHEHVEITKRVIRQEYSRSMKSHPCLSVTCRAARRPGYFYWNVFLIMFMISGLSFATFAVSPDKAELRLRLSFTLILTSVTFKYVITQSLPRISYLTYMVSHMC</sequence>